<dbReference type="Proteomes" id="UP000033607">
    <property type="component" value="Unassembled WGS sequence"/>
</dbReference>
<evidence type="ECO:0000256" key="2">
    <source>
        <dbReference type="ARBA" id="ARBA00022759"/>
    </source>
</evidence>
<dbReference type="GO" id="GO:0051607">
    <property type="term" value="P:defense response to virus"/>
    <property type="evidence" value="ECO:0007669"/>
    <property type="project" value="UniProtKB-KW"/>
</dbReference>
<keyword evidence="1" id="KW-0540">Nuclease</keyword>
<dbReference type="AlphaFoldDB" id="A0A0F5YHC0"/>
<feature type="domain" description="CRISPR-associated protein Cas6 C-terminal" evidence="5">
    <location>
        <begin position="157"/>
        <end position="278"/>
    </location>
</feature>
<proteinExistence type="predicted"/>
<dbReference type="Pfam" id="PF10040">
    <property type="entry name" value="CRISPR_Cas6"/>
    <property type="match status" value="1"/>
</dbReference>
<comment type="caution">
    <text evidence="7">The sequence shown here is derived from an EMBL/GenBank/DDBJ whole genome shotgun (WGS) entry which is preliminary data.</text>
</comment>
<evidence type="ECO:0000256" key="3">
    <source>
        <dbReference type="ARBA" id="ARBA00022801"/>
    </source>
</evidence>
<name>A0A0F5YHC0_9CYAN</name>
<evidence type="ECO:0000256" key="4">
    <source>
        <dbReference type="ARBA" id="ARBA00023118"/>
    </source>
</evidence>
<dbReference type="Pfam" id="PF19308">
    <property type="entry name" value="CRISPR_Cas6_N"/>
    <property type="match status" value="1"/>
</dbReference>
<dbReference type="PATRIC" id="fig|1637645.4.peg.267"/>
<dbReference type="InterPro" id="IPR045648">
    <property type="entry name" value="CRISPR-assoc_Cas6-like_N"/>
</dbReference>
<evidence type="ECO:0000313" key="8">
    <source>
        <dbReference type="Proteomes" id="UP000033607"/>
    </source>
</evidence>
<dbReference type="Gene3D" id="3.30.70.1890">
    <property type="match status" value="1"/>
</dbReference>
<dbReference type="NCBIfam" id="TIGR01877">
    <property type="entry name" value="cas_cas6"/>
    <property type="match status" value="1"/>
</dbReference>
<feature type="domain" description="CRISPR-associated protein Cas6-like N-terminal" evidence="6">
    <location>
        <begin position="32"/>
        <end position="89"/>
    </location>
</feature>
<evidence type="ECO:0000259" key="6">
    <source>
        <dbReference type="Pfam" id="PF19308"/>
    </source>
</evidence>
<dbReference type="InterPro" id="IPR019267">
    <property type="entry name" value="CRISPR-assoc_Cas6_C"/>
</dbReference>
<dbReference type="CDD" id="cd21141">
    <property type="entry name" value="Cas6_III-like"/>
    <property type="match status" value="1"/>
</dbReference>
<dbReference type="InterPro" id="IPR045747">
    <property type="entry name" value="CRISPR-assoc_prot_Cas6_N_sf"/>
</dbReference>
<protein>
    <submittedName>
        <fullName evidence="7">CRISPR-associated protein Cas6</fullName>
    </submittedName>
</protein>
<gene>
    <name evidence="7" type="ORF">WN50_13540</name>
</gene>
<keyword evidence="3" id="KW-0378">Hydrolase</keyword>
<dbReference type="EMBL" id="LATL02000014">
    <property type="protein sequence ID" value="KKD37590.1"/>
    <property type="molecule type" value="Genomic_DNA"/>
</dbReference>
<dbReference type="InterPro" id="IPR010156">
    <property type="entry name" value="CRISPR-assoc_prot_Cas6"/>
</dbReference>
<dbReference type="OrthoDB" id="425607at2"/>
<dbReference type="Gene3D" id="3.30.70.1900">
    <property type="match status" value="1"/>
</dbReference>
<sequence>MKRSLTKTTSLSWSTETELVGLALALRPSGADLLYPQYTIGLHAWFLDQVRQTNPDLSAYLHDGESEKPFTLSGLEGGLKMSGKHLQLQPEQTYLWSITALSKPVVGWLAEWVKRLPPQVELRNAPLTIQSCQIALAPTTYRQLFDAPIPKPARINLSFLSPTSFRRKGHHFPLPLPTNLFHSYLRRWNDFSNLPVEQESFLDWVDESVIIQRHQIASAKVAAGKRGMVTGFTGAIELGLSKKSSLASAENQQLFYALGRFAPYCGTGHKTTFGLGQTLCQWQVEEIEVIPSSSQQLGERIAELAEQFTTQRKRTGGNRTQKIAETWATILARREDGESLIAIAVDLEMPYETVKTYAKLARRALRETD</sequence>
<reference evidence="7 8" key="1">
    <citation type="submission" date="2015-06" db="EMBL/GenBank/DDBJ databases">
        <title>Draft genome assembly of filamentous brackish cyanobacterium Limnoraphis robusta strain CS-951.</title>
        <authorList>
            <person name="Willis A."/>
            <person name="Parks M."/>
            <person name="Burford M.A."/>
        </authorList>
    </citation>
    <scope>NUCLEOTIDE SEQUENCE [LARGE SCALE GENOMIC DNA]</scope>
    <source>
        <strain evidence="7 8">CS-951</strain>
    </source>
</reference>
<evidence type="ECO:0000313" key="7">
    <source>
        <dbReference type="EMBL" id="KKD37590.1"/>
    </source>
</evidence>
<keyword evidence="2" id="KW-0255">Endonuclease</keyword>
<keyword evidence="4" id="KW-0051">Antiviral defense</keyword>
<dbReference type="RefSeq" id="WP_046279075.1">
    <property type="nucleotide sequence ID" value="NZ_LATL02000014.1"/>
</dbReference>
<dbReference type="GO" id="GO:0016788">
    <property type="term" value="F:hydrolase activity, acting on ester bonds"/>
    <property type="evidence" value="ECO:0007669"/>
    <property type="project" value="InterPro"/>
</dbReference>
<accession>A0A0F5YHC0</accession>
<evidence type="ECO:0000256" key="1">
    <source>
        <dbReference type="ARBA" id="ARBA00022722"/>
    </source>
</evidence>
<organism evidence="7 8">
    <name type="scientific">Limnoraphis robusta CS-951</name>
    <dbReference type="NCBI Taxonomy" id="1637645"/>
    <lineage>
        <taxon>Bacteria</taxon>
        <taxon>Bacillati</taxon>
        <taxon>Cyanobacteriota</taxon>
        <taxon>Cyanophyceae</taxon>
        <taxon>Oscillatoriophycideae</taxon>
        <taxon>Oscillatoriales</taxon>
        <taxon>Sirenicapillariaceae</taxon>
        <taxon>Limnoraphis</taxon>
    </lineage>
</organism>
<evidence type="ECO:0000259" key="5">
    <source>
        <dbReference type="Pfam" id="PF10040"/>
    </source>
</evidence>
<dbReference type="GO" id="GO:0004519">
    <property type="term" value="F:endonuclease activity"/>
    <property type="evidence" value="ECO:0007669"/>
    <property type="project" value="UniProtKB-KW"/>
</dbReference>